<evidence type="ECO:0000313" key="2">
    <source>
        <dbReference type="Proteomes" id="UP000887572"/>
    </source>
</evidence>
<sequence>MGISKSGVVAIALLTALAFPGLSWGDDDFVSAYEELPECSKMMASCRQYWGECFPRTGYNGDACCQKGQSFKCVDRVPEELTPCEKMAAVCIDKWGECFAREGHSGDACCQKGFAWKCGNHMTPQEAGSKDPGYEKIKTCLLSLYPDSEGFEKCIPNVSECKSPGWCSIAADRIRKEFFNDEIPPFFSIENATKAKEGKNEL</sequence>
<reference evidence="3" key="1">
    <citation type="submission" date="2022-11" db="UniProtKB">
        <authorList>
            <consortium name="WormBaseParasite"/>
        </authorList>
    </citation>
    <scope>IDENTIFICATION</scope>
</reference>
<feature type="signal peptide" evidence="1">
    <location>
        <begin position="1"/>
        <end position="25"/>
    </location>
</feature>
<name>A0A914HLZ2_GLORO</name>
<keyword evidence="2" id="KW-1185">Reference proteome</keyword>
<dbReference type="WBParaSite" id="Gr19_v10_g1798.t1">
    <property type="protein sequence ID" value="Gr19_v10_g1798.t1"/>
    <property type="gene ID" value="Gr19_v10_g1798"/>
</dbReference>
<protein>
    <submittedName>
        <fullName evidence="3">Uncharacterized protein</fullName>
    </submittedName>
</protein>
<dbReference type="AlphaFoldDB" id="A0A914HLZ2"/>
<accession>A0A914HLZ2</accession>
<evidence type="ECO:0000256" key="1">
    <source>
        <dbReference type="SAM" id="SignalP"/>
    </source>
</evidence>
<evidence type="ECO:0000313" key="3">
    <source>
        <dbReference type="WBParaSite" id="Gr19_v10_g1798.t1"/>
    </source>
</evidence>
<organism evidence="2 3">
    <name type="scientific">Globodera rostochiensis</name>
    <name type="common">Golden nematode worm</name>
    <name type="synonym">Heterodera rostochiensis</name>
    <dbReference type="NCBI Taxonomy" id="31243"/>
    <lineage>
        <taxon>Eukaryota</taxon>
        <taxon>Metazoa</taxon>
        <taxon>Ecdysozoa</taxon>
        <taxon>Nematoda</taxon>
        <taxon>Chromadorea</taxon>
        <taxon>Rhabditida</taxon>
        <taxon>Tylenchina</taxon>
        <taxon>Tylenchomorpha</taxon>
        <taxon>Tylenchoidea</taxon>
        <taxon>Heteroderidae</taxon>
        <taxon>Heteroderinae</taxon>
        <taxon>Globodera</taxon>
    </lineage>
</organism>
<keyword evidence="1" id="KW-0732">Signal</keyword>
<proteinExistence type="predicted"/>
<feature type="chain" id="PRO_5037908238" evidence="1">
    <location>
        <begin position="26"/>
        <end position="202"/>
    </location>
</feature>
<dbReference type="Proteomes" id="UP000887572">
    <property type="component" value="Unplaced"/>
</dbReference>